<dbReference type="AlphaFoldDB" id="A0A0F9CJC5"/>
<evidence type="ECO:0000313" key="1">
    <source>
        <dbReference type="EMBL" id="KKK96791.1"/>
    </source>
</evidence>
<comment type="caution">
    <text evidence="1">The sequence shown here is derived from an EMBL/GenBank/DDBJ whole genome shotgun (WGS) entry which is preliminary data.</text>
</comment>
<sequence length="131" mass="14438">MGWGDCGTDEDGRPIGYYFDAACDEEGCEEEIDRGLAYACGGMHGFEEGGCDKYFCGKHMFIGGRVQMCTPCQDAHGKLTVSECYPGPSNISCTIHDDQQSEHEELDWDECNEEGCDFHDDQHAEECGGSQ</sequence>
<proteinExistence type="predicted"/>
<protein>
    <submittedName>
        <fullName evidence="1">Uncharacterized protein</fullName>
    </submittedName>
</protein>
<gene>
    <name evidence="1" type="ORF">LCGC14_2659210</name>
</gene>
<reference evidence="1" key="1">
    <citation type="journal article" date="2015" name="Nature">
        <title>Complex archaea that bridge the gap between prokaryotes and eukaryotes.</title>
        <authorList>
            <person name="Spang A."/>
            <person name="Saw J.H."/>
            <person name="Jorgensen S.L."/>
            <person name="Zaremba-Niedzwiedzka K."/>
            <person name="Martijn J."/>
            <person name="Lind A.E."/>
            <person name="van Eijk R."/>
            <person name="Schleper C."/>
            <person name="Guy L."/>
            <person name="Ettema T.J."/>
        </authorList>
    </citation>
    <scope>NUCLEOTIDE SEQUENCE</scope>
</reference>
<organism evidence="1">
    <name type="scientific">marine sediment metagenome</name>
    <dbReference type="NCBI Taxonomy" id="412755"/>
    <lineage>
        <taxon>unclassified sequences</taxon>
        <taxon>metagenomes</taxon>
        <taxon>ecological metagenomes</taxon>
    </lineage>
</organism>
<name>A0A0F9CJC5_9ZZZZ</name>
<dbReference type="EMBL" id="LAZR01046328">
    <property type="protein sequence ID" value="KKK96791.1"/>
    <property type="molecule type" value="Genomic_DNA"/>
</dbReference>
<accession>A0A0F9CJC5</accession>